<dbReference type="PANTHER" id="PTHR32411">
    <property type="entry name" value="CYSTEINE-RICH REPEAT SECRETORY PROTEIN 38-RELATED"/>
    <property type="match status" value="1"/>
</dbReference>
<evidence type="ECO:0000256" key="4">
    <source>
        <dbReference type="ARBA" id="ARBA00022737"/>
    </source>
</evidence>
<dbReference type="Gramene" id="ONI18537">
    <property type="protein sequence ID" value="ONI18537"/>
    <property type="gene ID" value="PRUPE_3G221400"/>
</dbReference>
<keyword evidence="2" id="KW-0964">Secreted</keyword>
<dbReference type="CDD" id="cd23509">
    <property type="entry name" value="Gnk2-like"/>
    <property type="match status" value="1"/>
</dbReference>
<evidence type="ECO:0000259" key="7">
    <source>
        <dbReference type="PROSITE" id="PS51473"/>
    </source>
</evidence>
<keyword evidence="3 6" id="KW-0732">Signal</keyword>
<dbReference type="Gene3D" id="3.30.430.20">
    <property type="entry name" value="Gnk2 domain, C-X8-C-X2-C motif"/>
    <property type="match status" value="1"/>
</dbReference>
<dbReference type="PANTHER" id="PTHR32411:SF43">
    <property type="entry name" value="CYSTEINE-RICH REPEAT SECRETORY PROTEIN 38"/>
    <property type="match status" value="1"/>
</dbReference>
<evidence type="ECO:0000256" key="6">
    <source>
        <dbReference type="SAM" id="SignalP"/>
    </source>
</evidence>
<sequence length="166" mass="19104">MFYSRLFISLNLLFFSLFLQETFGVRYAPQVLGHNCFNQEEFPAKEYYENNMNTLLTEVLLKNISDLGYKSGVTNGTSKSIIEQNTFIYGLVQCWNYLLKDSPYTPCKKCVSTASLELRKRCPSNRGAIIWMVSCLLKYSNIKSFGASDTNNRIYETNSKFINDPC</sequence>
<evidence type="ECO:0000256" key="1">
    <source>
        <dbReference type="ARBA" id="ARBA00004613"/>
    </source>
</evidence>
<dbReference type="STRING" id="3760.A0A251Q3Z5"/>
<dbReference type="AlphaFoldDB" id="A0A251Q3Z5"/>
<reference evidence="8 9" key="1">
    <citation type="journal article" date="2013" name="Nat. Genet.">
        <title>The high-quality draft genome of peach (Prunus persica) identifies unique patterns of genetic diversity, domestication and genome evolution.</title>
        <authorList>
            <consortium name="International Peach Genome Initiative"/>
            <person name="Verde I."/>
            <person name="Abbott A.G."/>
            <person name="Scalabrin S."/>
            <person name="Jung S."/>
            <person name="Shu S."/>
            <person name="Marroni F."/>
            <person name="Zhebentyayeva T."/>
            <person name="Dettori M.T."/>
            <person name="Grimwood J."/>
            <person name="Cattonaro F."/>
            <person name="Zuccolo A."/>
            <person name="Rossini L."/>
            <person name="Jenkins J."/>
            <person name="Vendramin E."/>
            <person name="Meisel L.A."/>
            <person name="Decroocq V."/>
            <person name="Sosinski B."/>
            <person name="Prochnik S."/>
            <person name="Mitros T."/>
            <person name="Policriti A."/>
            <person name="Cipriani G."/>
            <person name="Dondini L."/>
            <person name="Ficklin S."/>
            <person name="Goodstein D.M."/>
            <person name="Xuan P."/>
            <person name="Del Fabbro C."/>
            <person name="Aramini V."/>
            <person name="Copetti D."/>
            <person name="Gonzalez S."/>
            <person name="Horner D.S."/>
            <person name="Falchi R."/>
            <person name="Lucas S."/>
            <person name="Mica E."/>
            <person name="Maldonado J."/>
            <person name="Lazzari B."/>
            <person name="Bielenberg D."/>
            <person name="Pirona R."/>
            <person name="Miculan M."/>
            <person name="Barakat A."/>
            <person name="Testolin R."/>
            <person name="Stella A."/>
            <person name="Tartarini S."/>
            <person name="Tonutti P."/>
            <person name="Arus P."/>
            <person name="Orellana A."/>
            <person name="Wells C."/>
            <person name="Main D."/>
            <person name="Vizzotto G."/>
            <person name="Silva H."/>
            <person name="Salamini F."/>
            <person name="Schmutz J."/>
            <person name="Morgante M."/>
            <person name="Rokhsar D.S."/>
        </authorList>
    </citation>
    <scope>NUCLEOTIDE SEQUENCE [LARGE SCALE GENOMIC DNA]</scope>
    <source>
        <strain evidence="9">cv. Nemared</strain>
    </source>
</reference>
<dbReference type="PROSITE" id="PS51473">
    <property type="entry name" value="GNK2"/>
    <property type="match status" value="1"/>
</dbReference>
<dbReference type="InterPro" id="IPR050581">
    <property type="entry name" value="CRR_secretory_protein"/>
</dbReference>
<evidence type="ECO:0000313" key="8">
    <source>
        <dbReference type="EMBL" id="ONI18537.1"/>
    </source>
</evidence>
<organism evidence="8 9">
    <name type="scientific">Prunus persica</name>
    <name type="common">Peach</name>
    <name type="synonym">Amygdalus persica</name>
    <dbReference type="NCBI Taxonomy" id="3760"/>
    <lineage>
        <taxon>Eukaryota</taxon>
        <taxon>Viridiplantae</taxon>
        <taxon>Streptophyta</taxon>
        <taxon>Embryophyta</taxon>
        <taxon>Tracheophyta</taxon>
        <taxon>Spermatophyta</taxon>
        <taxon>Magnoliopsida</taxon>
        <taxon>eudicotyledons</taxon>
        <taxon>Gunneridae</taxon>
        <taxon>Pentapetalae</taxon>
        <taxon>rosids</taxon>
        <taxon>fabids</taxon>
        <taxon>Rosales</taxon>
        <taxon>Rosaceae</taxon>
        <taxon>Amygdaloideae</taxon>
        <taxon>Amygdaleae</taxon>
        <taxon>Prunus</taxon>
    </lineage>
</organism>
<dbReference type="GO" id="GO:0005576">
    <property type="term" value="C:extracellular region"/>
    <property type="evidence" value="ECO:0007669"/>
    <property type="project" value="UniProtKB-SubCell"/>
</dbReference>
<dbReference type="InterPro" id="IPR002902">
    <property type="entry name" value="GNK2"/>
</dbReference>
<evidence type="ECO:0000256" key="5">
    <source>
        <dbReference type="ARBA" id="ARBA00038515"/>
    </source>
</evidence>
<evidence type="ECO:0000256" key="3">
    <source>
        <dbReference type="ARBA" id="ARBA00022729"/>
    </source>
</evidence>
<protein>
    <recommendedName>
        <fullName evidence="7">Gnk2-homologous domain-containing protein</fullName>
    </recommendedName>
</protein>
<feature type="domain" description="Gnk2-homologous" evidence="7">
    <location>
        <begin position="30"/>
        <end position="144"/>
    </location>
</feature>
<keyword evidence="4" id="KW-0677">Repeat</keyword>
<comment type="subcellular location">
    <subcellularLocation>
        <location evidence="1">Secreted</location>
    </subcellularLocation>
</comment>
<dbReference type="Pfam" id="PF01657">
    <property type="entry name" value="Stress-antifung"/>
    <property type="match status" value="1"/>
</dbReference>
<keyword evidence="9" id="KW-1185">Reference proteome</keyword>
<dbReference type="Proteomes" id="UP000006882">
    <property type="component" value="Chromosome G3"/>
</dbReference>
<name>A0A251Q3Z5_PRUPE</name>
<gene>
    <name evidence="8" type="ORF">PRUPE_3G221400</name>
</gene>
<evidence type="ECO:0000256" key="2">
    <source>
        <dbReference type="ARBA" id="ARBA00022525"/>
    </source>
</evidence>
<dbReference type="InterPro" id="IPR038408">
    <property type="entry name" value="GNK2_sf"/>
</dbReference>
<dbReference type="EMBL" id="CM007653">
    <property type="protein sequence ID" value="ONI18537.1"/>
    <property type="molecule type" value="Genomic_DNA"/>
</dbReference>
<feature type="chain" id="PRO_5012015771" description="Gnk2-homologous domain-containing protein" evidence="6">
    <location>
        <begin position="25"/>
        <end position="166"/>
    </location>
</feature>
<feature type="signal peptide" evidence="6">
    <location>
        <begin position="1"/>
        <end position="24"/>
    </location>
</feature>
<proteinExistence type="inferred from homology"/>
<evidence type="ECO:0000313" key="9">
    <source>
        <dbReference type="Proteomes" id="UP000006882"/>
    </source>
</evidence>
<accession>A0A251Q3Z5</accession>
<comment type="similarity">
    <text evidence="5">Belongs to the cysteine-rich repeat secretory protein family.</text>
</comment>